<dbReference type="GO" id="GO:1902600">
    <property type="term" value="P:proton transmembrane transport"/>
    <property type="evidence" value="ECO:0007669"/>
    <property type="project" value="TreeGrafter"/>
</dbReference>
<dbReference type="GO" id="GO:0005886">
    <property type="term" value="C:plasma membrane"/>
    <property type="evidence" value="ECO:0007669"/>
    <property type="project" value="TreeGrafter"/>
</dbReference>
<evidence type="ECO:0000259" key="12">
    <source>
        <dbReference type="SMART" id="SM00831"/>
    </source>
</evidence>
<evidence type="ECO:0000256" key="10">
    <source>
        <dbReference type="ARBA" id="ARBA00023136"/>
    </source>
</evidence>
<dbReference type="SMART" id="SM00831">
    <property type="entry name" value="Cation_ATPase_N"/>
    <property type="match status" value="1"/>
</dbReference>
<dbReference type="RefSeq" id="WP_147000265.1">
    <property type="nucleotide sequence ID" value="NZ_CP042374.1"/>
</dbReference>
<protein>
    <submittedName>
        <fullName evidence="13">HAD-IC family P-type ATPase</fullName>
    </submittedName>
</protein>
<proteinExistence type="inferred from homology"/>
<reference evidence="13 14" key="1">
    <citation type="submission" date="2019-06" db="EMBL/GenBank/DDBJ databases">
        <title>Genome analyses of bacteria isolated from kimchi.</title>
        <authorList>
            <person name="Lee S."/>
            <person name="Ahn S."/>
            <person name="Roh S."/>
        </authorList>
    </citation>
    <scope>NUCLEOTIDE SEQUENCE [LARGE SCALE GENOMIC DNA]</scope>
    <source>
        <strain evidence="13 14">CBA3620</strain>
    </source>
</reference>
<dbReference type="PANTHER" id="PTHR43294">
    <property type="entry name" value="SODIUM/POTASSIUM-TRANSPORTING ATPASE SUBUNIT ALPHA"/>
    <property type="match status" value="1"/>
</dbReference>
<feature type="transmembrane region" description="Helical" evidence="11">
    <location>
        <begin position="696"/>
        <end position="716"/>
    </location>
</feature>
<keyword evidence="10 11" id="KW-0472">Membrane</keyword>
<feature type="domain" description="Cation-transporting P-type ATPase N-terminal" evidence="12">
    <location>
        <begin position="18"/>
        <end position="91"/>
    </location>
</feature>
<dbReference type="SUPFAM" id="SSF81653">
    <property type="entry name" value="Calcium ATPase, transduction domain A"/>
    <property type="match status" value="1"/>
</dbReference>
<dbReference type="SUPFAM" id="SSF81660">
    <property type="entry name" value="Metal cation-transporting ATPase, ATP-binding domain N"/>
    <property type="match status" value="1"/>
</dbReference>
<dbReference type="Gene3D" id="1.20.1110.10">
    <property type="entry name" value="Calcium-transporting ATPase, transmembrane domain"/>
    <property type="match status" value="1"/>
</dbReference>
<dbReference type="Gene3D" id="3.40.1110.10">
    <property type="entry name" value="Calcium-transporting ATPase, cytoplasmic domain N"/>
    <property type="match status" value="1"/>
</dbReference>
<dbReference type="GO" id="GO:0036376">
    <property type="term" value="P:sodium ion export across plasma membrane"/>
    <property type="evidence" value="ECO:0007669"/>
    <property type="project" value="TreeGrafter"/>
</dbReference>
<keyword evidence="9 11" id="KW-1133">Transmembrane helix</keyword>
<accession>A0AAE6IIV4</accession>
<dbReference type="PANTHER" id="PTHR43294:SF20">
    <property type="entry name" value="P-TYPE ATPASE"/>
    <property type="match status" value="1"/>
</dbReference>
<dbReference type="InterPro" id="IPR004014">
    <property type="entry name" value="ATPase_P-typ_cation-transptr_N"/>
</dbReference>
<dbReference type="PROSITE" id="PS00154">
    <property type="entry name" value="ATPASE_E1_E2"/>
    <property type="match status" value="1"/>
</dbReference>
<dbReference type="GO" id="GO:0016887">
    <property type="term" value="F:ATP hydrolysis activity"/>
    <property type="evidence" value="ECO:0007669"/>
    <property type="project" value="InterPro"/>
</dbReference>
<keyword evidence="8" id="KW-1278">Translocase</keyword>
<name>A0AAE6IIV4_LEUCA</name>
<keyword evidence="5" id="KW-0547">Nucleotide-binding</keyword>
<dbReference type="InterPro" id="IPR001757">
    <property type="entry name" value="P_typ_ATPase"/>
</dbReference>
<evidence type="ECO:0000256" key="11">
    <source>
        <dbReference type="SAM" id="Phobius"/>
    </source>
</evidence>
<dbReference type="InterPro" id="IPR044492">
    <property type="entry name" value="P_typ_ATPase_HD_dom"/>
</dbReference>
<dbReference type="InterPro" id="IPR036412">
    <property type="entry name" value="HAD-like_sf"/>
</dbReference>
<evidence type="ECO:0000256" key="3">
    <source>
        <dbReference type="ARBA" id="ARBA00022553"/>
    </source>
</evidence>
<dbReference type="SUPFAM" id="SSF56784">
    <property type="entry name" value="HAD-like"/>
    <property type="match status" value="1"/>
</dbReference>
<dbReference type="GO" id="GO:0030007">
    <property type="term" value="P:intracellular potassium ion homeostasis"/>
    <property type="evidence" value="ECO:0007669"/>
    <property type="project" value="TreeGrafter"/>
</dbReference>
<dbReference type="EMBL" id="CP042374">
    <property type="protein sequence ID" value="QEA32812.1"/>
    <property type="molecule type" value="Genomic_DNA"/>
</dbReference>
<dbReference type="GO" id="GO:0006883">
    <property type="term" value="P:intracellular sodium ion homeostasis"/>
    <property type="evidence" value="ECO:0007669"/>
    <property type="project" value="TreeGrafter"/>
</dbReference>
<dbReference type="GeneID" id="61186298"/>
<evidence type="ECO:0000256" key="6">
    <source>
        <dbReference type="ARBA" id="ARBA00022840"/>
    </source>
</evidence>
<dbReference type="Pfam" id="PF00122">
    <property type="entry name" value="E1-E2_ATPase"/>
    <property type="match status" value="1"/>
</dbReference>
<dbReference type="PRINTS" id="PR00120">
    <property type="entry name" value="HATPASE"/>
</dbReference>
<dbReference type="PRINTS" id="PR00119">
    <property type="entry name" value="CATATPASE"/>
</dbReference>
<dbReference type="InterPro" id="IPR023299">
    <property type="entry name" value="ATPase_P-typ_cyto_dom_N"/>
</dbReference>
<dbReference type="GO" id="GO:0005524">
    <property type="term" value="F:ATP binding"/>
    <property type="evidence" value="ECO:0007669"/>
    <property type="project" value="UniProtKB-KW"/>
</dbReference>
<gene>
    <name evidence="13" type="ORF">FGL89_01000</name>
</gene>
<dbReference type="InterPro" id="IPR018303">
    <property type="entry name" value="ATPase_P-typ_P_site"/>
</dbReference>
<evidence type="ECO:0000256" key="1">
    <source>
        <dbReference type="ARBA" id="ARBA00004127"/>
    </source>
</evidence>
<dbReference type="Gene3D" id="3.40.50.1000">
    <property type="entry name" value="HAD superfamily/HAD-like"/>
    <property type="match status" value="1"/>
</dbReference>
<evidence type="ECO:0000256" key="7">
    <source>
        <dbReference type="ARBA" id="ARBA00022842"/>
    </source>
</evidence>
<evidence type="ECO:0000256" key="5">
    <source>
        <dbReference type="ARBA" id="ARBA00022741"/>
    </source>
</evidence>
<sequence length="897" mass="98535">MDTKVNESDDVPLSTVPPFHNQDTEQVIEDLQVNYPEGLDEEQVAKRVQTYGYNEVTLKSVPKWVVFLRQFNNIIVYILLAAALLTLLMQHYSDSIVIGLVVIINALIGYFQEVNASNALDKIKNMLSVDATVIRQGTRFDIPARELVPGDLVYLEAGDHVPADLRIIDADNLRIQESSLTGEADSVLKDDLVLEGRIPLAERSNMAYSSTAVTNGSATGIVVMTGLQTQIGQISQSVADVSGNKSPLTKELDGLGRGISWLIVVVAVVMFGLGWFLQIYELPTLIMAIIAMIVGSMPEGLPAATSIILATGVQKLTQKNAIVKTLPAAETLGAVDIIASDKTGTLTKNEMTIQDIVIDNNHYTVTGIGYEPEGNILLNGQAVSPTEDEKLEMFLTMGHQANDTFLVQEDGTWEINGEPTDAAFLSTYYKAFGIKTPELTNIDLMPFDSDYRYIARLVENKQHNRFIAIKGAPDKIFELAEGHNDFDRSYWSDLTAQFAKTGKRVIAVGYIDVPSTEDTVTHDILTKYHVELLGLAAIIDPPRPEVVDAITDMRQAGIRVKMITGDSVDTAKAIGQQLNLADELHALTGAEIEQMSNSELAAIVTQYDVFARTTPQDKLRIIEAYQANGLVTAMTGDGVNDAPALKRADIGVAMGIKGTDVAKDSADMVLANDDFSTIQVAISQGRRLYDNIRKTILYLLPTSFAEGLIVVFSILLQQPMPLTATQLLWINMVSALTLQLAFIFEPAEDDIMSRPPRKTSAKLMSRYDVFQMVYVSAIIAAVSLVVFETVNSVTGFAVASTMAVNVIIFGKIFYLFNIRTSKLAISRAFWTNPMAFVAIGAMIILQLIFTYVPFMQSVFTTAGLSFNHWAIVLISGLIVLIVTELDKYRRLRQTRTR</sequence>
<feature type="transmembrane region" description="Helical" evidence="11">
    <location>
        <begin position="793"/>
        <end position="816"/>
    </location>
</feature>
<organism evidence="13 14">
    <name type="scientific">Leuconostoc carnosum</name>
    <dbReference type="NCBI Taxonomy" id="1252"/>
    <lineage>
        <taxon>Bacteria</taxon>
        <taxon>Bacillati</taxon>
        <taxon>Bacillota</taxon>
        <taxon>Bacilli</taxon>
        <taxon>Lactobacillales</taxon>
        <taxon>Lactobacillaceae</taxon>
        <taxon>Leuconostoc</taxon>
    </lineage>
</organism>
<dbReference type="Proteomes" id="UP000321332">
    <property type="component" value="Chromosome"/>
</dbReference>
<feature type="transmembrane region" description="Helical" evidence="11">
    <location>
        <begin position="286"/>
        <end position="310"/>
    </location>
</feature>
<dbReference type="InterPro" id="IPR050510">
    <property type="entry name" value="Cation_transp_ATPase_P-type"/>
</dbReference>
<comment type="similarity">
    <text evidence="2">Belongs to the cation transport ATPase (P-type) (TC 3.A.3) family. Type IIA subfamily.</text>
</comment>
<dbReference type="GO" id="GO:1990573">
    <property type="term" value="P:potassium ion import across plasma membrane"/>
    <property type="evidence" value="ECO:0007669"/>
    <property type="project" value="TreeGrafter"/>
</dbReference>
<feature type="transmembrane region" description="Helical" evidence="11">
    <location>
        <begin position="95"/>
        <end position="112"/>
    </location>
</feature>
<dbReference type="SFLD" id="SFLDS00003">
    <property type="entry name" value="Haloacid_Dehalogenase"/>
    <property type="match status" value="1"/>
</dbReference>
<dbReference type="FunFam" id="2.70.150.10:FF:000160">
    <property type="entry name" value="Sarcoplasmic/endoplasmic reticulum calcium ATPase 1"/>
    <property type="match status" value="1"/>
</dbReference>
<dbReference type="GO" id="GO:0012505">
    <property type="term" value="C:endomembrane system"/>
    <property type="evidence" value="ECO:0007669"/>
    <property type="project" value="UniProtKB-SubCell"/>
</dbReference>
<dbReference type="InterPro" id="IPR023214">
    <property type="entry name" value="HAD_sf"/>
</dbReference>
<evidence type="ECO:0000313" key="13">
    <source>
        <dbReference type="EMBL" id="QEA32812.1"/>
    </source>
</evidence>
<dbReference type="GO" id="GO:0005391">
    <property type="term" value="F:P-type sodium:potassium-exchanging transporter activity"/>
    <property type="evidence" value="ECO:0007669"/>
    <property type="project" value="TreeGrafter"/>
</dbReference>
<dbReference type="InterPro" id="IPR059000">
    <property type="entry name" value="ATPase_P-type_domA"/>
</dbReference>
<evidence type="ECO:0000256" key="4">
    <source>
        <dbReference type="ARBA" id="ARBA00022692"/>
    </source>
</evidence>
<dbReference type="InterPro" id="IPR008250">
    <property type="entry name" value="ATPase_P-typ_transduc_dom_A_sf"/>
</dbReference>
<dbReference type="SUPFAM" id="SSF81665">
    <property type="entry name" value="Calcium ATPase, transmembrane domain M"/>
    <property type="match status" value="1"/>
</dbReference>
<dbReference type="InterPro" id="IPR006068">
    <property type="entry name" value="ATPase_P-typ_cation-transptr_C"/>
</dbReference>
<dbReference type="Pfam" id="PF00690">
    <property type="entry name" value="Cation_ATPase_N"/>
    <property type="match status" value="1"/>
</dbReference>
<feature type="transmembrane region" description="Helical" evidence="11">
    <location>
        <begin position="71"/>
        <end position="89"/>
    </location>
</feature>
<keyword evidence="4 11" id="KW-0812">Transmembrane</keyword>
<comment type="subcellular location">
    <subcellularLocation>
        <location evidence="1">Endomembrane system</location>
        <topology evidence="1">Multi-pass membrane protein</topology>
    </subcellularLocation>
</comment>
<dbReference type="SFLD" id="SFLDF00027">
    <property type="entry name" value="p-type_atpase"/>
    <property type="match status" value="1"/>
</dbReference>
<dbReference type="InterPro" id="IPR023298">
    <property type="entry name" value="ATPase_P-typ_TM_dom_sf"/>
</dbReference>
<feature type="transmembrane region" description="Helical" evidence="11">
    <location>
        <begin position="728"/>
        <end position="747"/>
    </location>
</feature>
<dbReference type="Pfam" id="PF00702">
    <property type="entry name" value="Hydrolase"/>
    <property type="match status" value="1"/>
</dbReference>
<keyword evidence="6" id="KW-0067">ATP-binding</keyword>
<keyword evidence="7" id="KW-0460">Magnesium</keyword>
<dbReference type="SFLD" id="SFLDG00002">
    <property type="entry name" value="C1.7:_P-type_atpase_like"/>
    <property type="match status" value="1"/>
</dbReference>
<keyword evidence="3" id="KW-0597">Phosphoprotein</keyword>
<feature type="transmembrane region" description="Helical" evidence="11">
    <location>
        <begin position="866"/>
        <end position="885"/>
    </location>
</feature>
<feature type="transmembrane region" description="Helical" evidence="11">
    <location>
        <begin position="259"/>
        <end position="280"/>
    </location>
</feature>
<feature type="transmembrane region" description="Helical" evidence="11">
    <location>
        <begin position="828"/>
        <end position="854"/>
    </location>
</feature>
<evidence type="ECO:0000256" key="2">
    <source>
        <dbReference type="ARBA" id="ARBA00005675"/>
    </source>
</evidence>
<dbReference type="Gene3D" id="2.70.150.10">
    <property type="entry name" value="Calcium-transporting ATPase, cytoplasmic transduction domain A"/>
    <property type="match status" value="1"/>
</dbReference>
<evidence type="ECO:0000313" key="14">
    <source>
        <dbReference type="Proteomes" id="UP000321332"/>
    </source>
</evidence>
<dbReference type="Pfam" id="PF00689">
    <property type="entry name" value="Cation_ATPase_C"/>
    <property type="match status" value="1"/>
</dbReference>
<evidence type="ECO:0000256" key="8">
    <source>
        <dbReference type="ARBA" id="ARBA00022967"/>
    </source>
</evidence>
<feature type="transmembrane region" description="Helical" evidence="11">
    <location>
        <begin position="767"/>
        <end position="787"/>
    </location>
</feature>
<dbReference type="AlphaFoldDB" id="A0AAE6IIV4"/>
<evidence type="ECO:0000256" key="9">
    <source>
        <dbReference type="ARBA" id="ARBA00022989"/>
    </source>
</evidence>
<dbReference type="NCBIfam" id="TIGR01494">
    <property type="entry name" value="ATPase_P-type"/>
    <property type="match status" value="2"/>
</dbReference>